<gene>
    <name evidence="3" type="ORF">I6H58_07495</name>
</gene>
<dbReference type="Gene3D" id="3.60.15.10">
    <property type="entry name" value="Ribonuclease Z/Hydroxyacylglutathione hydrolase-like"/>
    <property type="match status" value="1"/>
</dbReference>
<proteinExistence type="predicted"/>
<evidence type="ECO:0000256" key="1">
    <source>
        <dbReference type="SAM" id="MobiDB-lite"/>
    </source>
</evidence>
<dbReference type="InterPro" id="IPR036388">
    <property type="entry name" value="WH-like_DNA-bd_sf"/>
</dbReference>
<dbReference type="Pfam" id="PF00753">
    <property type="entry name" value="Lactamase_B"/>
    <property type="match status" value="1"/>
</dbReference>
<dbReference type="RefSeq" id="WP_198489850.1">
    <property type="nucleotide sequence ID" value="NZ_CP066078.1"/>
</dbReference>
<feature type="compositionally biased region" description="Basic and acidic residues" evidence="1">
    <location>
        <begin position="10"/>
        <end position="20"/>
    </location>
</feature>
<evidence type="ECO:0000259" key="2">
    <source>
        <dbReference type="SMART" id="SM00849"/>
    </source>
</evidence>
<dbReference type="GO" id="GO:0016787">
    <property type="term" value="F:hydrolase activity"/>
    <property type="evidence" value="ECO:0007669"/>
    <property type="project" value="UniProtKB-KW"/>
</dbReference>
<dbReference type="PANTHER" id="PTHR23131">
    <property type="entry name" value="ENDORIBONUCLEASE LACTB2"/>
    <property type="match status" value="1"/>
</dbReference>
<accession>A0A7T4T3W3</accession>
<sequence length="308" mass="32357">MDAAPSSPDPGHDAVGHDDAGPGGSRPGDTDRPGDPADPDWVRTSAHTACLRAPNAGPMTLEGTNAYAVGDLPRDWPGDGSRPPVIVVDPGPEDLGHLRRLAERTRVELILLTHRHADHAAGAPALHAMTGAPVRAAEPSLCLGGPPLEDGEVVGAAEQELLVLGTPGHTADSVCLRLDADSVMFTGDTVLGRGSTMLDYPDGALEPYIDSLRDLLEQREHTVLPGHGTPGGDLHTRCEALLEHRLDRFEALQELLRETDDDIGPSASALARRIYPEVPDAARAAAVKTLKAQLAHLVELGAIAGFSE</sequence>
<dbReference type="Gene3D" id="1.10.10.10">
    <property type="entry name" value="Winged helix-like DNA-binding domain superfamily/Winged helix DNA-binding domain"/>
    <property type="match status" value="1"/>
</dbReference>
<dbReference type="InterPro" id="IPR001279">
    <property type="entry name" value="Metallo-B-lactamas"/>
</dbReference>
<name>A0A7T4T3W3_9MICC</name>
<feature type="domain" description="Metallo-beta-lactamase" evidence="2">
    <location>
        <begin position="63"/>
        <end position="227"/>
    </location>
</feature>
<keyword evidence="3" id="KW-0378">Hydrolase</keyword>
<organism evidence="3 4">
    <name type="scientific">Rothia kristinae</name>
    <dbReference type="NCBI Taxonomy" id="37923"/>
    <lineage>
        <taxon>Bacteria</taxon>
        <taxon>Bacillati</taxon>
        <taxon>Actinomycetota</taxon>
        <taxon>Actinomycetes</taxon>
        <taxon>Micrococcales</taxon>
        <taxon>Micrococcaceae</taxon>
        <taxon>Rothia</taxon>
    </lineage>
</organism>
<dbReference type="SUPFAM" id="SSF56281">
    <property type="entry name" value="Metallo-hydrolase/oxidoreductase"/>
    <property type="match status" value="1"/>
</dbReference>
<dbReference type="CDD" id="cd16278">
    <property type="entry name" value="metallo-hydrolase-like_MBL-fold"/>
    <property type="match status" value="1"/>
</dbReference>
<evidence type="ECO:0000313" key="3">
    <source>
        <dbReference type="EMBL" id="QQC58818.1"/>
    </source>
</evidence>
<dbReference type="InterPro" id="IPR050662">
    <property type="entry name" value="Sec-metab_biosynth-thioest"/>
</dbReference>
<dbReference type="AlphaFoldDB" id="A0A7T4T3W3"/>
<reference evidence="3 4" key="1">
    <citation type="submission" date="2020-12" db="EMBL/GenBank/DDBJ databases">
        <title>FDA dAtabase for Regulatory Grade micrObial Sequences (FDA-ARGOS): Supporting development and validation of Infectious Disease Dx tests.</title>
        <authorList>
            <person name="Sproer C."/>
            <person name="Gronow S."/>
            <person name="Severitt S."/>
            <person name="Schroder I."/>
            <person name="Tallon L."/>
            <person name="Sadzewicz L."/>
            <person name="Zhao X."/>
            <person name="Boylan J."/>
            <person name="Ott S."/>
            <person name="Bowen H."/>
            <person name="Vavikolanu K."/>
            <person name="Mehta A."/>
            <person name="Aluvathingal J."/>
            <person name="Nadendla S."/>
            <person name="Lowell S."/>
            <person name="Myers T."/>
            <person name="Yan Y."/>
            <person name="Sichtig H."/>
        </authorList>
    </citation>
    <scope>NUCLEOTIDE SEQUENCE [LARGE SCALE GENOMIC DNA]</scope>
    <source>
        <strain evidence="3 4">FDAARGOS_1001</strain>
    </source>
</reference>
<feature type="region of interest" description="Disordered" evidence="1">
    <location>
        <begin position="1"/>
        <end position="42"/>
    </location>
</feature>
<evidence type="ECO:0000313" key="4">
    <source>
        <dbReference type="Proteomes" id="UP000595221"/>
    </source>
</evidence>
<dbReference type="PANTHER" id="PTHR23131:SF0">
    <property type="entry name" value="ENDORIBONUCLEASE LACTB2"/>
    <property type="match status" value="1"/>
</dbReference>
<dbReference type="SMART" id="SM00849">
    <property type="entry name" value="Lactamase_B"/>
    <property type="match status" value="1"/>
</dbReference>
<protein>
    <submittedName>
        <fullName evidence="3">MBL fold metallo-hydrolase</fullName>
    </submittedName>
</protein>
<dbReference type="Proteomes" id="UP000595221">
    <property type="component" value="Chromosome"/>
</dbReference>
<dbReference type="EMBL" id="CP066078">
    <property type="protein sequence ID" value="QQC58818.1"/>
    <property type="molecule type" value="Genomic_DNA"/>
</dbReference>
<dbReference type="InterPro" id="IPR036866">
    <property type="entry name" value="RibonucZ/Hydroxyglut_hydro"/>
</dbReference>